<dbReference type="NCBIfam" id="TIGR00732">
    <property type="entry name" value="dprA"/>
    <property type="match status" value="1"/>
</dbReference>
<evidence type="ECO:0000256" key="1">
    <source>
        <dbReference type="ARBA" id="ARBA00006525"/>
    </source>
</evidence>
<proteinExistence type="inferred from homology"/>
<comment type="similarity">
    <text evidence="1">Belongs to the DprA/Smf family.</text>
</comment>
<evidence type="ECO:0000259" key="2">
    <source>
        <dbReference type="Pfam" id="PF02481"/>
    </source>
</evidence>
<feature type="domain" description="DprA winged helix" evidence="3">
    <location>
        <begin position="316"/>
        <end position="370"/>
    </location>
</feature>
<dbReference type="Gene3D" id="1.10.10.10">
    <property type="entry name" value="Winged helix-like DNA-binding domain superfamily/Winged helix DNA-binding domain"/>
    <property type="match status" value="1"/>
</dbReference>
<evidence type="ECO:0000313" key="5">
    <source>
        <dbReference type="Proteomes" id="UP000241158"/>
    </source>
</evidence>
<dbReference type="InterPro" id="IPR003488">
    <property type="entry name" value="DprA"/>
</dbReference>
<dbReference type="Pfam" id="PF17782">
    <property type="entry name" value="WHD_DprA"/>
    <property type="match status" value="1"/>
</dbReference>
<dbReference type="Proteomes" id="UP000241158">
    <property type="component" value="Unassembled WGS sequence"/>
</dbReference>
<evidence type="ECO:0000313" key="4">
    <source>
        <dbReference type="EMBL" id="PSH58443.1"/>
    </source>
</evidence>
<keyword evidence="5" id="KW-1185">Reference proteome</keyword>
<dbReference type="Pfam" id="PF02481">
    <property type="entry name" value="DNA_processg_A"/>
    <property type="match status" value="1"/>
</dbReference>
<dbReference type="InterPro" id="IPR057666">
    <property type="entry name" value="DrpA_SLOG"/>
</dbReference>
<dbReference type="GO" id="GO:0009294">
    <property type="term" value="P:DNA-mediated transformation"/>
    <property type="evidence" value="ECO:0007669"/>
    <property type="project" value="InterPro"/>
</dbReference>
<feature type="domain" description="Smf/DprA SLOG" evidence="2">
    <location>
        <begin position="85"/>
        <end position="291"/>
    </location>
</feature>
<reference evidence="5" key="1">
    <citation type="submission" date="2017-11" db="EMBL/GenBank/DDBJ databases">
        <authorList>
            <person name="Kuznetsova I."/>
            <person name="Sazanova A."/>
            <person name="Chirak E."/>
            <person name="Safronova V."/>
            <person name="Willems A."/>
        </authorList>
    </citation>
    <scope>NUCLEOTIDE SEQUENCE [LARGE SCALE GENOMIC DNA]</scope>
    <source>
        <strain evidence="5">PEPV15</strain>
    </source>
</reference>
<dbReference type="PANTHER" id="PTHR43022">
    <property type="entry name" value="PROTEIN SMF"/>
    <property type="match status" value="1"/>
</dbReference>
<dbReference type="EMBL" id="PGGN01000002">
    <property type="protein sequence ID" value="PSH58443.1"/>
    <property type="molecule type" value="Genomic_DNA"/>
</dbReference>
<dbReference type="AlphaFoldDB" id="A0A2P7AW71"/>
<dbReference type="Pfam" id="PF21102">
    <property type="entry name" value="DprA_N"/>
    <property type="match status" value="1"/>
</dbReference>
<dbReference type="InterPro" id="IPR041614">
    <property type="entry name" value="DprA_WH"/>
</dbReference>
<dbReference type="PANTHER" id="PTHR43022:SF1">
    <property type="entry name" value="PROTEIN SMF"/>
    <property type="match status" value="1"/>
</dbReference>
<dbReference type="OrthoDB" id="9785707at2"/>
<dbReference type="Gene3D" id="3.40.50.450">
    <property type="match status" value="1"/>
</dbReference>
<dbReference type="SUPFAM" id="SSF102405">
    <property type="entry name" value="MCP/YpsA-like"/>
    <property type="match status" value="1"/>
</dbReference>
<evidence type="ECO:0000259" key="3">
    <source>
        <dbReference type="Pfam" id="PF17782"/>
    </source>
</evidence>
<gene>
    <name evidence="4" type="primary">dprA</name>
    <name evidence="4" type="ORF">CU100_12655</name>
</gene>
<sequence>MKEEKKGIRLSDSQRLSWLRLIRSENVGPATFRDLIIHCGSATDALEMLPELVRRGGRGRPIRIASLKDAEREMQMAARMGAVFVGIGEPDYPRYLRQSDNPPPLVAIKGNPEVFRLPPVAIVGARNASLVGIKFARMIARELGEAGYAIISGLARGIDTAAHEASLDHGTVAVMAGGLDLPYPPENLNLYKAIMERNGAAISEMPFGWEPRARDFPRRNRIIAALSLGLVVVEAAERSGSLISARLAGELGRLVFAVPGSPLDPRAKGTNGLLKNGAIVTTGTDDILSALTPLIDRPLIDDTAFLAPDMDFPTINPPDETERDRFVNLLGPVPVDIDDLIRTSELHPSVVMLILLELDLAGRLQRHSGGYVSLVYP</sequence>
<name>A0A2P7AW71_9HYPH</name>
<dbReference type="RefSeq" id="WP_106716885.1">
    <property type="nucleotide sequence ID" value="NZ_JACHXT010000001.1"/>
</dbReference>
<protein>
    <submittedName>
        <fullName evidence="4">DNA-protecting protein DprA</fullName>
    </submittedName>
</protein>
<comment type="caution">
    <text evidence="4">The sequence shown here is derived from an EMBL/GenBank/DDBJ whole genome shotgun (WGS) entry which is preliminary data.</text>
</comment>
<dbReference type="InterPro" id="IPR036388">
    <property type="entry name" value="WH-like_DNA-bd_sf"/>
</dbReference>
<organism evidence="4 5">
    <name type="scientific">Phyllobacterium endophyticum</name>
    <dbReference type="NCBI Taxonomy" id="1149773"/>
    <lineage>
        <taxon>Bacteria</taxon>
        <taxon>Pseudomonadati</taxon>
        <taxon>Pseudomonadota</taxon>
        <taxon>Alphaproteobacteria</taxon>
        <taxon>Hyphomicrobiales</taxon>
        <taxon>Phyllobacteriaceae</taxon>
        <taxon>Phyllobacterium</taxon>
    </lineage>
</organism>
<accession>A0A2P7AW71</accession>